<accession>A0A699Z6R0</accession>
<dbReference type="EMBL" id="BLLF01001282">
    <property type="protein sequence ID" value="GFH18317.1"/>
    <property type="molecule type" value="Genomic_DNA"/>
</dbReference>
<feature type="region of interest" description="Disordered" evidence="1">
    <location>
        <begin position="213"/>
        <end position="289"/>
    </location>
</feature>
<sequence length="376" mass="38607">MFFPGAGGYRSQMCSYGPDCRRGICFFAHQPPELRVVDQSYLQEIERQLDAMGVSSAAFGFPPSNNAKVQHHQERSTPGGSSNTTGASSTAAGSERSERVPKSLKTQSSSLQAHASPGPSTPGSAMPGDKSEQDKIMQAAALLGMDPMQLAHLKQLYGSKSAHQGMRGLSAQSSACVTPTAAGLGGGGHGGQGSQQALLQAAMQQMMAQASSATGMSAAPASPLNHLNHSQGMLLGTPGSTGHSQTLGYQLSGSREHGGRPGQGMGSNDSNDSAGNSNMNSDLPLPSLSANDETMAATLKLLADLTMGSRSTAASHTSASLHQQQTQAAASAMAAHFMSAAQQRDQQQALQPSASYNHEGACWRAAADEHAADGAG</sequence>
<protein>
    <submittedName>
        <fullName evidence="2">C3H1-type domain-containing protein</fullName>
    </submittedName>
</protein>
<evidence type="ECO:0000313" key="2">
    <source>
        <dbReference type="EMBL" id="GFH18317.1"/>
    </source>
</evidence>
<dbReference type="Proteomes" id="UP000485058">
    <property type="component" value="Unassembled WGS sequence"/>
</dbReference>
<feature type="compositionally biased region" description="Low complexity" evidence="1">
    <location>
        <begin position="76"/>
        <end position="94"/>
    </location>
</feature>
<feature type="region of interest" description="Disordered" evidence="1">
    <location>
        <begin position="338"/>
        <end position="357"/>
    </location>
</feature>
<organism evidence="2 3">
    <name type="scientific">Haematococcus lacustris</name>
    <name type="common">Green alga</name>
    <name type="synonym">Haematococcus pluvialis</name>
    <dbReference type="NCBI Taxonomy" id="44745"/>
    <lineage>
        <taxon>Eukaryota</taxon>
        <taxon>Viridiplantae</taxon>
        <taxon>Chlorophyta</taxon>
        <taxon>core chlorophytes</taxon>
        <taxon>Chlorophyceae</taxon>
        <taxon>CS clade</taxon>
        <taxon>Chlamydomonadales</taxon>
        <taxon>Haematococcaceae</taxon>
        <taxon>Haematococcus</taxon>
    </lineage>
</organism>
<evidence type="ECO:0000256" key="1">
    <source>
        <dbReference type="SAM" id="MobiDB-lite"/>
    </source>
</evidence>
<name>A0A699Z6R0_HAELA</name>
<feature type="compositionally biased region" description="Low complexity" evidence="1">
    <location>
        <begin position="266"/>
        <end position="282"/>
    </location>
</feature>
<feature type="compositionally biased region" description="Polar residues" evidence="1">
    <location>
        <begin position="104"/>
        <end position="113"/>
    </location>
</feature>
<feature type="region of interest" description="Disordered" evidence="1">
    <location>
        <begin position="62"/>
        <end position="132"/>
    </location>
</feature>
<reference evidence="2 3" key="1">
    <citation type="submission" date="2020-02" db="EMBL/GenBank/DDBJ databases">
        <title>Draft genome sequence of Haematococcus lacustris strain NIES-144.</title>
        <authorList>
            <person name="Morimoto D."/>
            <person name="Nakagawa S."/>
            <person name="Yoshida T."/>
            <person name="Sawayama S."/>
        </authorList>
    </citation>
    <scope>NUCLEOTIDE SEQUENCE [LARGE SCALE GENOMIC DNA]</scope>
    <source>
        <strain evidence="2 3">NIES-144</strain>
    </source>
</reference>
<gene>
    <name evidence="2" type="ORF">HaLaN_15097</name>
</gene>
<comment type="caution">
    <text evidence="2">The sequence shown here is derived from an EMBL/GenBank/DDBJ whole genome shotgun (WGS) entry which is preliminary data.</text>
</comment>
<keyword evidence="3" id="KW-1185">Reference proteome</keyword>
<feature type="compositionally biased region" description="Polar residues" evidence="1">
    <location>
        <begin position="238"/>
        <end position="253"/>
    </location>
</feature>
<proteinExistence type="predicted"/>
<evidence type="ECO:0000313" key="3">
    <source>
        <dbReference type="Proteomes" id="UP000485058"/>
    </source>
</evidence>
<dbReference type="AlphaFoldDB" id="A0A699Z6R0"/>
<feature type="compositionally biased region" description="Low complexity" evidence="1">
    <location>
        <begin position="338"/>
        <end position="354"/>
    </location>
</feature>